<dbReference type="EMBL" id="QKYT01000131">
    <property type="protein sequence ID" value="RIA92239.1"/>
    <property type="molecule type" value="Genomic_DNA"/>
</dbReference>
<proteinExistence type="predicted"/>
<evidence type="ECO:0008006" key="3">
    <source>
        <dbReference type="Google" id="ProtNLM"/>
    </source>
</evidence>
<evidence type="ECO:0000313" key="2">
    <source>
        <dbReference type="Proteomes" id="UP000265703"/>
    </source>
</evidence>
<evidence type="ECO:0000313" key="1">
    <source>
        <dbReference type="EMBL" id="RIA92239.1"/>
    </source>
</evidence>
<sequence>MEEGTKPNLSKNEPIPRRKIVNRLKDIYQPGENPIFYHVVCGQYGIGKTTLTSKVAREVEKEFGASFGKTLNFKFEDDVSFTARMKLKYFGYPTELKWKRALRAFRDASEVYKAKHGKPSVIIYGNISRLVHKNPEIIDILQVDAKNYADKRIYVAVFISSEGLILRRMEFIKQHFLTEAEKKFRSAKLLPNDPFYEKGEGIISKLLKSKEISFLAFKKHFHKAEELNKVLESNVFAYHPETIQ</sequence>
<accession>A0A397T4I4</accession>
<dbReference type="STRING" id="658196.A0A397T4I4"/>
<dbReference type="OrthoDB" id="2333074at2759"/>
<dbReference type="SUPFAM" id="SSF52540">
    <property type="entry name" value="P-loop containing nucleoside triphosphate hydrolases"/>
    <property type="match status" value="1"/>
</dbReference>
<organism evidence="1 2">
    <name type="scientific">Glomus cerebriforme</name>
    <dbReference type="NCBI Taxonomy" id="658196"/>
    <lineage>
        <taxon>Eukaryota</taxon>
        <taxon>Fungi</taxon>
        <taxon>Fungi incertae sedis</taxon>
        <taxon>Mucoromycota</taxon>
        <taxon>Glomeromycotina</taxon>
        <taxon>Glomeromycetes</taxon>
        <taxon>Glomerales</taxon>
        <taxon>Glomeraceae</taxon>
        <taxon>Glomus</taxon>
    </lineage>
</organism>
<name>A0A397T4I4_9GLOM</name>
<comment type="caution">
    <text evidence="1">The sequence shown here is derived from an EMBL/GenBank/DDBJ whole genome shotgun (WGS) entry which is preliminary data.</text>
</comment>
<gene>
    <name evidence="1" type="ORF">C1645_736483</name>
</gene>
<dbReference type="Gene3D" id="3.40.50.300">
    <property type="entry name" value="P-loop containing nucleotide triphosphate hydrolases"/>
    <property type="match status" value="1"/>
</dbReference>
<dbReference type="AlphaFoldDB" id="A0A397T4I4"/>
<keyword evidence="2" id="KW-1185">Reference proteome</keyword>
<protein>
    <recommendedName>
        <fullName evidence="3">P-loop containing nucleoside triphosphate hydrolase protein</fullName>
    </recommendedName>
</protein>
<reference evidence="1" key="1">
    <citation type="submission" date="2018-06" db="EMBL/GenBank/DDBJ databases">
        <title>Comparative genomics reveals the genomic features of Rhizophagus irregularis, R. cerebriforme, R. diaphanum and Gigaspora rosea, and their symbiotic lifestyle signature.</title>
        <authorList>
            <person name="Morin E."/>
            <person name="San Clemente H."/>
            <person name="Chen E.C.H."/>
            <person name="De La Providencia I."/>
            <person name="Hainaut M."/>
            <person name="Kuo A."/>
            <person name="Kohler A."/>
            <person name="Murat C."/>
            <person name="Tang N."/>
            <person name="Roy S."/>
            <person name="Loubradou J."/>
            <person name="Henrissat B."/>
            <person name="Grigoriev I.V."/>
            <person name="Corradi N."/>
            <person name="Roux C."/>
            <person name="Martin F.M."/>
        </authorList>
    </citation>
    <scope>NUCLEOTIDE SEQUENCE [LARGE SCALE GENOMIC DNA]</scope>
    <source>
        <strain evidence="1">DAOM 227022</strain>
    </source>
</reference>
<dbReference type="InterPro" id="IPR027417">
    <property type="entry name" value="P-loop_NTPase"/>
</dbReference>
<dbReference type="Proteomes" id="UP000265703">
    <property type="component" value="Unassembled WGS sequence"/>
</dbReference>